<dbReference type="OrthoDB" id="5291333at2"/>
<name>A0A6N6VTY4_9BACT</name>
<comment type="caution">
    <text evidence="2">The sequence shown here is derived from an EMBL/GenBank/DDBJ whole genome shotgun (WGS) entry which is preliminary data.</text>
</comment>
<dbReference type="Proteomes" id="UP000437748">
    <property type="component" value="Unassembled WGS sequence"/>
</dbReference>
<evidence type="ECO:0000256" key="1">
    <source>
        <dbReference type="SAM" id="SignalP"/>
    </source>
</evidence>
<evidence type="ECO:0000313" key="2">
    <source>
        <dbReference type="EMBL" id="KAB8039795.1"/>
    </source>
</evidence>
<organism evidence="2 3">
    <name type="scientific">Silvanigrella paludirubra</name>
    <dbReference type="NCBI Taxonomy" id="2499159"/>
    <lineage>
        <taxon>Bacteria</taxon>
        <taxon>Pseudomonadati</taxon>
        <taxon>Bdellovibrionota</taxon>
        <taxon>Oligoflexia</taxon>
        <taxon>Silvanigrellales</taxon>
        <taxon>Silvanigrellaceae</taxon>
        <taxon>Silvanigrella</taxon>
    </lineage>
</organism>
<evidence type="ECO:0000313" key="3">
    <source>
        <dbReference type="Proteomes" id="UP000437748"/>
    </source>
</evidence>
<accession>A0A6N6VTY4</accession>
<dbReference type="AlphaFoldDB" id="A0A6N6VTY4"/>
<keyword evidence="3" id="KW-1185">Reference proteome</keyword>
<protein>
    <submittedName>
        <fullName evidence="2">Uncharacterized protein</fullName>
    </submittedName>
</protein>
<dbReference type="EMBL" id="WFLM01000002">
    <property type="protein sequence ID" value="KAB8039795.1"/>
    <property type="molecule type" value="Genomic_DNA"/>
</dbReference>
<sequence length="349" mass="39756">MKIKFLFVLLFHAFIINSYASDPKNTNPSSTDVNWDHLIEANPSPMAKQFVKSSHTVYQRLLYGGIPYPSNKINNRWENGYNTSSDKFVYMRKYGVDCTRLLRYLFVNMLDLPYNSKEKNAPIVSKTFTLQNNQSQLKNFIQIPKTKNGFKPQTGDILAFPGHTIAVLDPKNCIAIQSSIWLCKEMKNGFCVDSDYGKSAGVSIYHLASERFCKNGIWKGMDSDKLKFTIGWRHKAFDTWITSMPSQAVPKSRILLKGKNLAGKYIYFPGSKTPVKASLWKKGKKNQFKNDANQIVSLNVPHDAKSGKLKIYWGTGNPSLEKTVESLEKINIYSNHKTIVSIYKDSYLD</sequence>
<feature type="chain" id="PRO_5026819913" evidence="1">
    <location>
        <begin position="21"/>
        <end position="349"/>
    </location>
</feature>
<keyword evidence="1" id="KW-0732">Signal</keyword>
<proteinExistence type="predicted"/>
<dbReference type="RefSeq" id="WP_153419294.1">
    <property type="nucleotide sequence ID" value="NZ_WFLM01000002.1"/>
</dbReference>
<feature type="signal peptide" evidence="1">
    <location>
        <begin position="1"/>
        <end position="20"/>
    </location>
</feature>
<reference evidence="2 3" key="1">
    <citation type="submission" date="2019-10" db="EMBL/GenBank/DDBJ databases">
        <title>New species of Slilvanegrellaceae.</title>
        <authorList>
            <person name="Pitt A."/>
            <person name="Hahn M.W."/>
        </authorList>
    </citation>
    <scope>NUCLEOTIDE SEQUENCE [LARGE SCALE GENOMIC DNA]</scope>
    <source>
        <strain evidence="2 3">SP-Ram-0.45-NSY-1</strain>
    </source>
</reference>
<gene>
    <name evidence="2" type="ORF">GCL60_05905</name>
</gene>